<dbReference type="InterPro" id="IPR023187">
    <property type="entry name" value="Tscrpt_reg_MarR-type_CS"/>
</dbReference>
<dbReference type="SUPFAM" id="SSF46785">
    <property type="entry name" value="Winged helix' DNA-binding domain"/>
    <property type="match status" value="1"/>
</dbReference>
<reference evidence="5" key="1">
    <citation type="submission" date="2018-05" db="EMBL/GenBank/DDBJ databases">
        <authorList>
            <person name="Lanie J.A."/>
            <person name="Ng W.-L."/>
            <person name="Kazmierczak K.M."/>
            <person name="Andrzejewski T.M."/>
            <person name="Davidsen T.M."/>
            <person name="Wayne K.J."/>
            <person name="Tettelin H."/>
            <person name="Glass J.I."/>
            <person name="Rusch D."/>
            <person name="Podicherti R."/>
            <person name="Tsui H.-C.T."/>
            <person name="Winkler M.E."/>
        </authorList>
    </citation>
    <scope>NUCLEOTIDE SEQUENCE</scope>
</reference>
<gene>
    <name evidence="5" type="ORF">METZ01_LOCUS129540</name>
</gene>
<evidence type="ECO:0000259" key="4">
    <source>
        <dbReference type="PROSITE" id="PS50995"/>
    </source>
</evidence>
<keyword evidence="3" id="KW-0804">Transcription</keyword>
<dbReference type="InterPro" id="IPR036390">
    <property type="entry name" value="WH_DNA-bd_sf"/>
</dbReference>
<dbReference type="SMART" id="SM00347">
    <property type="entry name" value="HTH_MARR"/>
    <property type="match status" value="1"/>
</dbReference>
<dbReference type="PANTHER" id="PTHR42756">
    <property type="entry name" value="TRANSCRIPTIONAL REGULATOR, MARR"/>
    <property type="match status" value="1"/>
</dbReference>
<dbReference type="EMBL" id="UINC01018288">
    <property type="protein sequence ID" value="SVA76686.1"/>
    <property type="molecule type" value="Genomic_DNA"/>
</dbReference>
<dbReference type="Pfam" id="PF01047">
    <property type="entry name" value="MarR"/>
    <property type="match status" value="1"/>
</dbReference>
<dbReference type="InterPro" id="IPR000835">
    <property type="entry name" value="HTH_MarR-typ"/>
</dbReference>
<dbReference type="PRINTS" id="PR00598">
    <property type="entry name" value="HTHMARR"/>
</dbReference>
<organism evidence="5">
    <name type="scientific">marine metagenome</name>
    <dbReference type="NCBI Taxonomy" id="408172"/>
    <lineage>
        <taxon>unclassified sequences</taxon>
        <taxon>metagenomes</taxon>
        <taxon>ecological metagenomes</taxon>
    </lineage>
</organism>
<dbReference type="AlphaFoldDB" id="A0A381YHV9"/>
<protein>
    <recommendedName>
        <fullName evidence="4">HTH marR-type domain-containing protein</fullName>
    </recommendedName>
</protein>
<keyword evidence="2" id="KW-0238">DNA-binding</keyword>
<evidence type="ECO:0000256" key="1">
    <source>
        <dbReference type="ARBA" id="ARBA00023015"/>
    </source>
</evidence>
<evidence type="ECO:0000256" key="3">
    <source>
        <dbReference type="ARBA" id="ARBA00023163"/>
    </source>
</evidence>
<dbReference type="InterPro" id="IPR036388">
    <property type="entry name" value="WH-like_DNA-bd_sf"/>
</dbReference>
<dbReference type="GO" id="GO:0003677">
    <property type="term" value="F:DNA binding"/>
    <property type="evidence" value="ECO:0007669"/>
    <property type="project" value="UniProtKB-KW"/>
</dbReference>
<dbReference type="PROSITE" id="PS01117">
    <property type="entry name" value="HTH_MARR_1"/>
    <property type="match status" value="1"/>
</dbReference>
<accession>A0A381YHV9</accession>
<name>A0A381YHV9_9ZZZZ</name>
<feature type="domain" description="HTH marR-type" evidence="4">
    <location>
        <begin position="32"/>
        <end position="164"/>
    </location>
</feature>
<keyword evidence="1" id="KW-0805">Transcription regulation</keyword>
<dbReference type="Gene3D" id="1.10.10.10">
    <property type="entry name" value="Winged helix-like DNA-binding domain superfamily/Winged helix DNA-binding domain"/>
    <property type="match status" value="1"/>
</dbReference>
<sequence>MSVKSVTSRAVPRPGDGNVRFYEGDSAYRGKQDSVGYLVTLAHRTLSKSLEAQLQPFNLTANQWAPLLAIAHGQCDTVAGCARETGIDAGAMTRMLDRLEAKGLVRRQRSDEDRRVVNVALTTAGKTVARDISPVISNVLNRQLNGFSQHEFEVIKDLLQRFLANGERPAE</sequence>
<proteinExistence type="predicted"/>
<dbReference type="PANTHER" id="PTHR42756:SF1">
    <property type="entry name" value="TRANSCRIPTIONAL REPRESSOR OF EMRAB OPERON"/>
    <property type="match status" value="1"/>
</dbReference>
<evidence type="ECO:0000313" key="5">
    <source>
        <dbReference type="EMBL" id="SVA76686.1"/>
    </source>
</evidence>
<dbReference type="PROSITE" id="PS50995">
    <property type="entry name" value="HTH_MARR_2"/>
    <property type="match status" value="1"/>
</dbReference>
<dbReference type="GO" id="GO:0003700">
    <property type="term" value="F:DNA-binding transcription factor activity"/>
    <property type="evidence" value="ECO:0007669"/>
    <property type="project" value="InterPro"/>
</dbReference>
<evidence type="ECO:0000256" key="2">
    <source>
        <dbReference type="ARBA" id="ARBA00023125"/>
    </source>
</evidence>